<dbReference type="SUPFAM" id="SSF81296">
    <property type="entry name" value="E set domains"/>
    <property type="match status" value="1"/>
</dbReference>
<dbReference type="Pfam" id="PF01833">
    <property type="entry name" value="TIG"/>
    <property type="match status" value="1"/>
</dbReference>
<proteinExistence type="predicted"/>
<dbReference type="KEGG" id="fki:FK004_17205"/>
<feature type="chain" id="PRO_5015441341" description="IPT/TIG domain-containing protein" evidence="1">
    <location>
        <begin position="27"/>
        <end position="345"/>
    </location>
</feature>
<sequence>MKKIKFIQLWAIVAVGIFAVFFASCADDDQGGINTNPPTIISVSEAVQDSLVTTGFADNTYIIRGTGFSALQKIYFNDTDTYFNPTLVTDNVIFVTIDRDTPYADVPNELRIVTKYGTAVYGFVVAPPAPRVDSFNPINANDGEVITIYGSFFLDPEVTIGTTPATVISNTLTQIEVTVPPGSNHKYVTVTTISGSSTSKQAIGTALFDDALSPLVTNVSAWAGLPIDFENSDATQGVKSIKYAFPSYSGLQFDINNAITAGYSGIRIALKGSSEGRVQMILNGNFNPSEQLNIISFTTQWKTFFIPFSAFQVNNLTAVNQIVFQEWGVPGGNTIFIDDIGFTLE</sequence>
<protein>
    <recommendedName>
        <fullName evidence="2">IPT/TIG domain-containing protein</fullName>
    </recommendedName>
</protein>
<dbReference type="Gene3D" id="2.60.40.10">
    <property type="entry name" value="Immunoglobulins"/>
    <property type="match status" value="2"/>
</dbReference>
<keyword evidence="1" id="KW-0732">Signal</keyword>
<reference evidence="3 4" key="1">
    <citation type="submission" date="2017-04" db="EMBL/GenBank/DDBJ databases">
        <title>Complete genome sequence of Flavobacterium kingsejong AJ004.</title>
        <authorList>
            <person name="Lee P.C."/>
        </authorList>
    </citation>
    <scope>NUCLEOTIDE SEQUENCE [LARGE SCALE GENOMIC DNA]</scope>
    <source>
        <strain evidence="3 4">AJ004</strain>
    </source>
</reference>
<dbReference type="RefSeq" id="WP_108738343.1">
    <property type="nucleotide sequence ID" value="NZ_CP020919.1"/>
</dbReference>
<dbReference type="Gene3D" id="2.60.120.430">
    <property type="entry name" value="Galactose-binding lectin"/>
    <property type="match status" value="1"/>
</dbReference>
<organism evidence="3 4">
    <name type="scientific">Flavobacterium kingsejongi</name>
    <dbReference type="NCBI Taxonomy" id="1678728"/>
    <lineage>
        <taxon>Bacteria</taxon>
        <taxon>Pseudomonadati</taxon>
        <taxon>Bacteroidota</taxon>
        <taxon>Flavobacteriia</taxon>
        <taxon>Flavobacteriales</taxon>
        <taxon>Flavobacteriaceae</taxon>
        <taxon>Flavobacterium</taxon>
    </lineage>
</organism>
<evidence type="ECO:0000313" key="4">
    <source>
        <dbReference type="Proteomes" id="UP000244677"/>
    </source>
</evidence>
<dbReference type="EMBL" id="CP020919">
    <property type="protein sequence ID" value="AWG26843.1"/>
    <property type="molecule type" value="Genomic_DNA"/>
</dbReference>
<feature type="signal peptide" evidence="1">
    <location>
        <begin position="1"/>
        <end position="26"/>
    </location>
</feature>
<name>A0A2S1LSV8_9FLAO</name>
<dbReference type="AlphaFoldDB" id="A0A2S1LSV8"/>
<evidence type="ECO:0000313" key="3">
    <source>
        <dbReference type="EMBL" id="AWG26843.1"/>
    </source>
</evidence>
<dbReference type="OrthoDB" id="1491905at2"/>
<dbReference type="PROSITE" id="PS51257">
    <property type="entry name" value="PROKAR_LIPOPROTEIN"/>
    <property type="match status" value="1"/>
</dbReference>
<dbReference type="InterPro" id="IPR002909">
    <property type="entry name" value="IPT_dom"/>
</dbReference>
<gene>
    <name evidence="3" type="ORF">FK004_17205</name>
</gene>
<evidence type="ECO:0000256" key="1">
    <source>
        <dbReference type="SAM" id="SignalP"/>
    </source>
</evidence>
<dbReference type="InterPro" id="IPR014756">
    <property type="entry name" value="Ig_E-set"/>
</dbReference>
<feature type="domain" description="IPT/TIG" evidence="2">
    <location>
        <begin position="130"/>
        <end position="197"/>
    </location>
</feature>
<evidence type="ECO:0000259" key="2">
    <source>
        <dbReference type="Pfam" id="PF01833"/>
    </source>
</evidence>
<dbReference type="InterPro" id="IPR013783">
    <property type="entry name" value="Ig-like_fold"/>
</dbReference>
<accession>A0A2S1LSV8</accession>
<keyword evidence="4" id="KW-1185">Reference proteome</keyword>
<dbReference type="Proteomes" id="UP000244677">
    <property type="component" value="Chromosome"/>
</dbReference>